<protein>
    <submittedName>
        <fullName evidence="1">Uncharacterized protein</fullName>
    </submittedName>
</protein>
<organism evidence="1 2">
    <name type="scientific">Glaciibacter psychrotolerans</name>
    <dbReference type="NCBI Taxonomy" id="670054"/>
    <lineage>
        <taxon>Bacteria</taxon>
        <taxon>Bacillati</taxon>
        <taxon>Actinomycetota</taxon>
        <taxon>Actinomycetes</taxon>
        <taxon>Micrococcales</taxon>
        <taxon>Microbacteriaceae</taxon>
        <taxon>Glaciibacter</taxon>
    </lineage>
</organism>
<sequence>MVNEIDGLSNAEVICAETAPRFLDLGGTAFCQLEVTVEDGYEVKGAAELAEFFLRVIWALETRNEPPKLTVTLNLPQGTKFDPVAALQANGWETTRGKYVGELWGVFAHENGYFTGHTEAAEHFGSWPGKSPAAPRGLLTPSS</sequence>
<dbReference type="EMBL" id="JACCFM010000001">
    <property type="protein sequence ID" value="NYJ21160.1"/>
    <property type="molecule type" value="Genomic_DNA"/>
</dbReference>
<dbReference type="AlphaFoldDB" id="A0A7Z0EH59"/>
<keyword evidence="2" id="KW-1185">Reference proteome</keyword>
<evidence type="ECO:0000313" key="2">
    <source>
        <dbReference type="Proteomes" id="UP000537260"/>
    </source>
</evidence>
<proteinExistence type="predicted"/>
<reference evidence="1 2" key="1">
    <citation type="submission" date="2020-07" db="EMBL/GenBank/DDBJ databases">
        <title>Sequencing the genomes of 1000 actinobacteria strains.</title>
        <authorList>
            <person name="Klenk H.-P."/>
        </authorList>
    </citation>
    <scope>NUCLEOTIDE SEQUENCE [LARGE SCALE GENOMIC DNA]</scope>
    <source>
        <strain evidence="1 2">LI1</strain>
    </source>
</reference>
<evidence type="ECO:0000313" key="1">
    <source>
        <dbReference type="EMBL" id="NYJ21160.1"/>
    </source>
</evidence>
<gene>
    <name evidence="1" type="ORF">HNR05_002951</name>
</gene>
<dbReference type="RefSeq" id="WP_179579806.1">
    <property type="nucleotide sequence ID" value="NZ_JACCFM010000001.1"/>
</dbReference>
<comment type="caution">
    <text evidence="1">The sequence shown here is derived from an EMBL/GenBank/DDBJ whole genome shotgun (WGS) entry which is preliminary data.</text>
</comment>
<name>A0A7Z0EH59_9MICO</name>
<dbReference type="Proteomes" id="UP000537260">
    <property type="component" value="Unassembled WGS sequence"/>
</dbReference>
<accession>A0A7Z0EH59</accession>